<evidence type="ECO:0000313" key="2">
    <source>
        <dbReference type="Proteomes" id="UP001174909"/>
    </source>
</evidence>
<organism evidence="1 2">
    <name type="scientific">Geodia barretti</name>
    <name type="common">Barrett's horny sponge</name>
    <dbReference type="NCBI Taxonomy" id="519541"/>
    <lineage>
        <taxon>Eukaryota</taxon>
        <taxon>Metazoa</taxon>
        <taxon>Porifera</taxon>
        <taxon>Demospongiae</taxon>
        <taxon>Heteroscleromorpha</taxon>
        <taxon>Tetractinellida</taxon>
        <taxon>Astrophorina</taxon>
        <taxon>Geodiidae</taxon>
        <taxon>Geodia</taxon>
    </lineage>
</organism>
<dbReference type="Proteomes" id="UP001174909">
    <property type="component" value="Unassembled WGS sequence"/>
</dbReference>
<name>A0AA35S2I9_GEOBA</name>
<keyword evidence="2" id="KW-1185">Reference proteome</keyword>
<gene>
    <name evidence="1" type="ORF">GBAR_LOCUS12504</name>
</gene>
<feature type="non-terminal residue" evidence="1">
    <location>
        <position position="43"/>
    </location>
</feature>
<evidence type="ECO:0008006" key="3">
    <source>
        <dbReference type="Google" id="ProtNLM"/>
    </source>
</evidence>
<dbReference type="AlphaFoldDB" id="A0AA35S2I9"/>
<dbReference type="Gene3D" id="3.30.200.20">
    <property type="entry name" value="Phosphorylase Kinase, domain 1"/>
    <property type="match status" value="1"/>
</dbReference>
<evidence type="ECO:0000313" key="1">
    <source>
        <dbReference type="EMBL" id="CAI8021016.1"/>
    </source>
</evidence>
<comment type="caution">
    <text evidence="1">The sequence shown here is derived from an EMBL/GenBank/DDBJ whole genome shotgun (WGS) entry which is preliminary data.</text>
</comment>
<proteinExistence type="predicted"/>
<reference evidence="1" key="1">
    <citation type="submission" date="2023-03" db="EMBL/GenBank/DDBJ databases">
        <authorList>
            <person name="Steffen K."/>
            <person name="Cardenas P."/>
        </authorList>
    </citation>
    <scope>NUCLEOTIDE SEQUENCE</scope>
</reference>
<accession>A0AA35S2I9</accession>
<dbReference type="EMBL" id="CASHTH010001860">
    <property type="protein sequence ID" value="CAI8021016.1"/>
    <property type="molecule type" value="Genomic_DNA"/>
</dbReference>
<sequence>MSLMKLQNEMRLKNMLIPNDVIALQSCIGQGEYGVVYKAILRE</sequence>
<protein>
    <recommendedName>
        <fullName evidence="3">Protein kinase domain-containing protein</fullName>
    </recommendedName>
</protein>